<gene>
    <name evidence="2" type="ORF">KOI35_37380</name>
</gene>
<evidence type="ECO:0000313" key="3">
    <source>
        <dbReference type="Proteomes" id="UP001519654"/>
    </source>
</evidence>
<dbReference type="RefSeq" id="WP_215793530.1">
    <property type="nucleotide sequence ID" value="NZ_JAHKKG010000014.1"/>
</dbReference>
<reference evidence="2 3" key="1">
    <citation type="submission" date="2021-06" db="EMBL/GenBank/DDBJ databases">
        <title>Actinoplanes lichenicola sp. nov., and Actinoplanes ovalisporus sp. nov., isolated from lichen in Thailand.</title>
        <authorList>
            <person name="Saeng-In P."/>
            <person name="Kanchanasin P."/>
            <person name="Yuki M."/>
            <person name="Kudo T."/>
            <person name="Ohkuma M."/>
            <person name="Phongsopitanun W."/>
            <person name="Tanasupawat S."/>
        </authorList>
    </citation>
    <scope>NUCLEOTIDE SEQUENCE [LARGE SCALE GENOMIC DNA]</scope>
    <source>
        <strain evidence="2 3">NBRC 110975</strain>
    </source>
</reference>
<dbReference type="EMBL" id="JAHKKG010000014">
    <property type="protein sequence ID" value="MBU2669199.1"/>
    <property type="molecule type" value="Genomic_DNA"/>
</dbReference>
<accession>A0ABS5Z2M5</accession>
<sequence>MSGRANAAVRDLERRFWLPGVVAVAASVWGVHVRGGRRRWQPWEEEFTCRCCGVGWARARLEEAVAMLPGGAARELRAVVDRLDDTLLRRTHHDPQTPDDDPWWLRRC</sequence>
<protein>
    <submittedName>
        <fullName evidence="2">Uncharacterized protein</fullName>
    </submittedName>
</protein>
<keyword evidence="3" id="KW-1185">Reference proteome</keyword>
<keyword evidence="1" id="KW-1133">Transmembrane helix</keyword>
<feature type="transmembrane region" description="Helical" evidence="1">
    <location>
        <begin position="16"/>
        <end position="33"/>
    </location>
</feature>
<dbReference type="Proteomes" id="UP001519654">
    <property type="component" value="Unassembled WGS sequence"/>
</dbReference>
<evidence type="ECO:0000313" key="2">
    <source>
        <dbReference type="EMBL" id="MBU2669199.1"/>
    </source>
</evidence>
<proteinExistence type="predicted"/>
<comment type="caution">
    <text evidence="2">The sequence shown here is derived from an EMBL/GenBank/DDBJ whole genome shotgun (WGS) entry which is preliminary data.</text>
</comment>
<evidence type="ECO:0000256" key="1">
    <source>
        <dbReference type="SAM" id="Phobius"/>
    </source>
</evidence>
<keyword evidence="1" id="KW-0472">Membrane</keyword>
<name>A0ABS5Z2M5_9ACTN</name>
<organism evidence="2 3">
    <name type="scientific">Paractinoplanes bogorensis</name>
    <dbReference type="NCBI Taxonomy" id="1610840"/>
    <lineage>
        <taxon>Bacteria</taxon>
        <taxon>Bacillati</taxon>
        <taxon>Actinomycetota</taxon>
        <taxon>Actinomycetes</taxon>
        <taxon>Micromonosporales</taxon>
        <taxon>Micromonosporaceae</taxon>
        <taxon>Paractinoplanes</taxon>
    </lineage>
</organism>
<keyword evidence="1" id="KW-0812">Transmembrane</keyword>